<organism evidence="2">
    <name type="scientific">marine metagenome</name>
    <dbReference type="NCBI Taxonomy" id="408172"/>
    <lineage>
        <taxon>unclassified sequences</taxon>
        <taxon>metagenomes</taxon>
        <taxon>ecological metagenomes</taxon>
    </lineage>
</organism>
<sequence length="152" mass="17180">MGRCAVKRTLLWSATVSLFCLLYFIPYKVRADNGADLLNKCASLKSQNTNKTWDKFRAGKDKFKASRKREVTTDIKKQEEFSRGYCLGYITANANALSVASPQIFCPPKKITKGELSSIVIEYINENHSNALKLRANQLVTKALLNKFLCHK</sequence>
<reference evidence="2" key="1">
    <citation type="submission" date="2018-05" db="EMBL/GenBank/DDBJ databases">
        <authorList>
            <person name="Lanie J.A."/>
            <person name="Ng W.-L."/>
            <person name="Kazmierczak K.M."/>
            <person name="Andrzejewski T.M."/>
            <person name="Davidsen T.M."/>
            <person name="Wayne K.J."/>
            <person name="Tettelin H."/>
            <person name="Glass J.I."/>
            <person name="Rusch D."/>
            <person name="Podicherti R."/>
            <person name="Tsui H.-C.T."/>
            <person name="Winkler M.E."/>
        </authorList>
    </citation>
    <scope>NUCLEOTIDE SEQUENCE</scope>
</reference>
<dbReference type="EMBL" id="UINC01014838">
    <property type="protein sequence ID" value="SVA62974.1"/>
    <property type="molecule type" value="Genomic_DNA"/>
</dbReference>
<gene>
    <name evidence="2" type="ORF">METZ01_LOCUS115828</name>
</gene>
<protein>
    <recommendedName>
        <fullName evidence="1">Rap1a immunity protein domain-containing protein</fullName>
    </recommendedName>
</protein>
<dbReference type="InterPro" id="IPR041238">
    <property type="entry name" value="Rap1a"/>
</dbReference>
<evidence type="ECO:0000259" key="1">
    <source>
        <dbReference type="Pfam" id="PF18602"/>
    </source>
</evidence>
<evidence type="ECO:0000313" key="2">
    <source>
        <dbReference type="EMBL" id="SVA62974.1"/>
    </source>
</evidence>
<accession>A0A381XE04</accession>
<feature type="domain" description="Rap1a immunity protein" evidence="1">
    <location>
        <begin position="34"/>
        <end position="150"/>
    </location>
</feature>
<dbReference type="Gene3D" id="1.10.890.40">
    <property type="match status" value="1"/>
</dbReference>
<dbReference type="Pfam" id="PF18602">
    <property type="entry name" value="Rap1a"/>
    <property type="match status" value="1"/>
</dbReference>
<proteinExistence type="predicted"/>
<name>A0A381XE04_9ZZZZ</name>
<dbReference type="AlphaFoldDB" id="A0A381XE04"/>